<evidence type="ECO:0000256" key="1">
    <source>
        <dbReference type="SAM" id="MobiDB-lite"/>
    </source>
</evidence>
<feature type="transmembrane region" description="Helical" evidence="2">
    <location>
        <begin position="208"/>
        <end position="233"/>
    </location>
</feature>
<feature type="compositionally biased region" description="Low complexity" evidence="1">
    <location>
        <begin position="75"/>
        <end position="86"/>
    </location>
</feature>
<sequence length="362" mass="37029">MSPSEPTTTPPPNPAAPPATNPATTRDPDPTVTPGADAAVTRDADAAVTRDADAAVTRDADAALTRDAEPTGAEPTVASGAGVVTAGSGGPSAGRHTVALFGSELRLVFGRARTQVGLAVLAAVPLLIGIAIKLSGTDGGTEGFLGQIAGNGLFLIVGSLGLSMPFFLPTAVTVVSGESLAGETSLGTLRNLLVAPAGRSRLLAAKMVALVVFCFAATMVIWISGLIVGFVLFPVGDVLLLSGSTVSLGEGLLRALGIAVVIALSLLGLAAIGLFVSSLTSTPLAAMAATFGTFVILGILTAIPQLHAIHPWLLVYRWQSFADLLRDPPYYHDILRNLLLQAGYVVVFYTAAWARITSRDIT</sequence>
<feature type="compositionally biased region" description="Pro residues" evidence="1">
    <location>
        <begin position="8"/>
        <end position="20"/>
    </location>
</feature>
<dbReference type="EMBL" id="BAAAND010000008">
    <property type="protein sequence ID" value="GAA1602079.1"/>
    <property type="molecule type" value="Genomic_DNA"/>
</dbReference>
<feature type="region of interest" description="Disordered" evidence="1">
    <location>
        <begin position="1"/>
        <end position="89"/>
    </location>
</feature>
<dbReference type="RefSeq" id="WP_344196937.1">
    <property type="nucleotide sequence ID" value="NZ_BAAAND010000008.1"/>
</dbReference>
<dbReference type="PANTHER" id="PTHR37305">
    <property type="entry name" value="INTEGRAL MEMBRANE PROTEIN-RELATED"/>
    <property type="match status" value="1"/>
</dbReference>
<organism evidence="3 4">
    <name type="scientific">Kribbella karoonensis</name>
    <dbReference type="NCBI Taxonomy" id="324851"/>
    <lineage>
        <taxon>Bacteria</taxon>
        <taxon>Bacillati</taxon>
        <taxon>Actinomycetota</taxon>
        <taxon>Actinomycetes</taxon>
        <taxon>Propionibacteriales</taxon>
        <taxon>Kribbellaceae</taxon>
        <taxon>Kribbella</taxon>
    </lineage>
</organism>
<name>A0ABN2ECR7_9ACTN</name>
<feature type="transmembrane region" description="Helical" evidence="2">
    <location>
        <begin position="148"/>
        <end position="168"/>
    </location>
</feature>
<feature type="compositionally biased region" description="Basic and acidic residues" evidence="1">
    <location>
        <begin position="40"/>
        <end position="69"/>
    </location>
</feature>
<protein>
    <submittedName>
        <fullName evidence="3">ABC transporter permease</fullName>
    </submittedName>
</protein>
<evidence type="ECO:0000256" key="2">
    <source>
        <dbReference type="SAM" id="Phobius"/>
    </source>
</evidence>
<feature type="transmembrane region" description="Helical" evidence="2">
    <location>
        <begin position="334"/>
        <end position="354"/>
    </location>
</feature>
<keyword evidence="2" id="KW-1133">Transmembrane helix</keyword>
<accession>A0ABN2ECR7</accession>
<dbReference type="PANTHER" id="PTHR37305:SF1">
    <property type="entry name" value="MEMBRANE PROTEIN"/>
    <property type="match status" value="1"/>
</dbReference>
<reference evidence="3 4" key="1">
    <citation type="journal article" date="2019" name="Int. J. Syst. Evol. Microbiol.">
        <title>The Global Catalogue of Microorganisms (GCM) 10K type strain sequencing project: providing services to taxonomists for standard genome sequencing and annotation.</title>
        <authorList>
            <consortium name="The Broad Institute Genomics Platform"/>
            <consortium name="The Broad Institute Genome Sequencing Center for Infectious Disease"/>
            <person name="Wu L."/>
            <person name="Ma J."/>
        </authorList>
    </citation>
    <scope>NUCLEOTIDE SEQUENCE [LARGE SCALE GENOMIC DNA]</scope>
    <source>
        <strain evidence="3 4">JCM 14304</strain>
    </source>
</reference>
<proteinExistence type="predicted"/>
<keyword evidence="4" id="KW-1185">Reference proteome</keyword>
<evidence type="ECO:0000313" key="3">
    <source>
        <dbReference type="EMBL" id="GAA1602079.1"/>
    </source>
</evidence>
<comment type="caution">
    <text evidence="3">The sequence shown here is derived from an EMBL/GenBank/DDBJ whole genome shotgun (WGS) entry which is preliminary data.</text>
</comment>
<feature type="transmembrane region" description="Helical" evidence="2">
    <location>
        <begin position="288"/>
        <end position="314"/>
    </location>
</feature>
<feature type="transmembrane region" description="Helical" evidence="2">
    <location>
        <begin position="253"/>
        <end position="276"/>
    </location>
</feature>
<dbReference type="Pfam" id="PF12679">
    <property type="entry name" value="ABC2_membrane_2"/>
    <property type="match status" value="1"/>
</dbReference>
<feature type="transmembrane region" description="Helical" evidence="2">
    <location>
        <begin position="116"/>
        <end position="136"/>
    </location>
</feature>
<keyword evidence="2" id="KW-0472">Membrane</keyword>
<dbReference type="Proteomes" id="UP001500190">
    <property type="component" value="Unassembled WGS sequence"/>
</dbReference>
<gene>
    <name evidence="3" type="ORF">GCM10009742_57930</name>
</gene>
<evidence type="ECO:0000313" key="4">
    <source>
        <dbReference type="Proteomes" id="UP001500190"/>
    </source>
</evidence>
<keyword evidence="2" id="KW-0812">Transmembrane</keyword>